<accession>A0A2P5CUT6</accession>
<name>A0A2P5CUT6_PARAD</name>
<keyword evidence="2" id="KW-1185">Reference proteome</keyword>
<proteinExistence type="predicted"/>
<sequence length="137" mass="14460">MEDPEGIAGAVKLVARMAGEVEAEITVVVEHGGVDGAIEKCKDSVGGGRYYGGLNIRHLEVVVRLQNGAGGHGGVVYHHGLLVVVDGFHLVVARRGQEEQFSTAVEHVPELWRPATVVHAERVLYGNVAAGRAASGY</sequence>
<protein>
    <submittedName>
        <fullName evidence="1">Uncharacterized protein</fullName>
    </submittedName>
</protein>
<comment type="caution">
    <text evidence="1">The sequence shown here is derived from an EMBL/GenBank/DDBJ whole genome shotgun (WGS) entry which is preliminary data.</text>
</comment>
<dbReference type="OrthoDB" id="10305061at2759"/>
<gene>
    <name evidence="1" type="ORF">PanWU01x14_120110</name>
</gene>
<dbReference type="AlphaFoldDB" id="A0A2P5CUT6"/>
<dbReference type="EMBL" id="JXTB01000092">
    <property type="protein sequence ID" value="PON64834.1"/>
    <property type="molecule type" value="Genomic_DNA"/>
</dbReference>
<dbReference type="Proteomes" id="UP000237105">
    <property type="component" value="Unassembled WGS sequence"/>
</dbReference>
<reference evidence="2" key="1">
    <citation type="submission" date="2016-06" db="EMBL/GenBank/DDBJ databases">
        <title>Parallel loss of symbiosis genes in relatives of nitrogen-fixing non-legume Parasponia.</title>
        <authorList>
            <person name="Van Velzen R."/>
            <person name="Holmer R."/>
            <person name="Bu F."/>
            <person name="Rutten L."/>
            <person name="Van Zeijl A."/>
            <person name="Liu W."/>
            <person name="Santuari L."/>
            <person name="Cao Q."/>
            <person name="Sharma T."/>
            <person name="Shen D."/>
            <person name="Roswanjaya Y."/>
            <person name="Wardhani T."/>
            <person name="Kalhor M.S."/>
            <person name="Jansen J."/>
            <person name="Van den Hoogen J."/>
            <person name="Gungor B."/>
            <person name="Hartog M."/>
            <person name="Hontelez J."/>
            <person name="Verver J."/>
            <person name="Yang W.-C."/>
            <person name="Schijlen E."/>
            <person name="Repin R."/>
            <person name="Schilthuizen M."/>
            <person name="Schranz E."/>
            <person name="Heidstra R."/>
            <person name="Miyata K."/>
            <person name="Fedorova E."/>
            <person name="Kohlen W."/>
            <person name="Bisseling T."/>
            <person name="Smit S."/>
            <person name="Geurts R."/>
        </authorList>
    </citation>
    <scope>NUCLEOTIDE SEQUENCE [LARGE SCALE GENOMIC DNA]</scope>
    <source>
        <strain evidence="2">cv. WU1-14</strain>
    </source>
</reference>
<evidence type="ECO:0000313" key="1">
    <source>
        <dbReference type="EMBL" id="PON64834.1"/>
    </source>
</evidence>
<evidence type="ECO:0000313" key="2">
    <source>
        <dbReference type="Proteomes" id="UP000237105"/>
    </source>
</evidence>
<organism evidence="1 2">
    <name type="scientific">Parasponia andersonii</name>
    <name type="common">Sponia andersonii</name>
    <dbReference type="NCBI Taxonomy" id="3476"/>
    <lineage>
        <taxon>Eukaryota</taxon>
        <taxon>Viridiplantae</taxon>
        <taxon>Streptophyta</taxon>
        <taxon>Embryophyta</taxon>
        <taxon>Tracheophyta</taxon>
        <taxon>Spermatophyta</taxon>
        <taxon>Magnoliopsida</taxon>
        <taxon>eudicotyledons</taxon>
        <taxon>Gunneridae</taxon>
        <taxon>Pentapetalae</taxon>
        <taxon>rosids</taxon>
        <taxon>fabids</taxon>
        <taxon>Rosales</taxon>
        <taxon>Cannabaceae</taxon>
        <taxon>Parasponia</taxon>
    </lineage>
</organism>